<keyword evidence="2" id="KW-0547">Nucleotide-binding</keyword>
<feature type="domain" description="ATPase AAA-type core" evidence="1">
    <location>
        <begin position="29"/>
        <end position="321"/>
    </location>
</feature>
<dbReference type="AlphaFoldDB" id="A0A6S6SGZ3"/>
<keyword evidence="2" id="KW-0067">ATP-binding</keyword>
<evidence type="ECO:0000259" key="1">
    <source>
        <dbReference type="Pfam" id="PF13304"/>
    </source>
</evidence>
<accession>A0A6S6SGZ3</accession>
<reference evidence="2" key="1">
    <citation type="submission" date="2020-01" db="EMBL/GenBank/DDBJ databases">
        <authorList>
            <person name="Meier V. D."/>
            <person name="Meier V D."/>
        </authorList>
    </citation>
    <scope>NUCLEOTIDE SEQUENCE</scope>
    <source>
        <strain evidence="2">HLG_WM_MAG_12</strain>
    </source>
</reference>
<dbReference type="InterPro" id="IPR014555">
    <property type="entry name" value="RecF-like"/>
</dbReference>
<dbReference type="GO" id="GO:0005524">
    <property type="term" value="F:ATP binding"/>
    <property type="evidence" value="ECO:0007669"/>
    <property type="project" value="UniProtKB-KW"/>
</dbReference>
<gene>
    <name evidence="2" type="ORF">HELGO_WM31673</name>
</gene>
<organism evidence="2">
    <name type="scientific">uncultured Campylobacterales bacterium</name>
    <dbReference type="NCBI Taxonomy" id="352960"/>
    <lineage>
        <taxon>Bacteria</taxon>
        <taxon>Pseudomonadati</taxon>
        <taxon>Campylobacterota</taxon>
        <taxon>Epsilonproteobacteria</taxon>
        <taxon>Campylobacterales</taxon>
        <taxon>environmental samples</taxon>
    </lineage>
</organism>
<dbReference type="GO" id="GO:0000731">
    <property type="term" value="P:DNA synthesis involved in DNA repair"/>
    <property type="evidence" value="ECO:0007669"/>
    <property type="project" value="TreeGrafter"/>
</dbReference>
<dbReference type="Pfam" id="PF13304">
    <property type="entry name" value="AAA_21"/>
    <property type="match status" value="1"/>
</dbReference>
<dbReference type="PANTHER" id="PTHR32182:SF22">
    <property type="entry name" value="ATP-DEPENDENT ENDONUCLEASE, OLD FAMILY-RELATED"/>
    <property type="match status" value="1"/>
</dbReference>
<dbReference type="InterPro" id="IPR003959">
    <property type="entry name" value="ATPase_AAA_core"/>
</dbReference>
<dbReference type="PIRSF" id="PIRSF029347">
    <property type="entry name" value="RecF"/>
    <property type="match status" value="1"/>
</dbReference>
<dbReference type="InterPro" id="IPR027417">
    <property type="entry name" value="P-loop_NTPase"/>
</dbReference>
<sequence>MEQKIGMLNRLNLKGYKSINFLDLELAPINILIGANGSGKSNFINFFKLLKKIIDKDLPLYTAQEGGANRILHFGKKITPVISFGLLFGKNIYNVILSPTIDDKFTFVYEKAYYRNSKKELLSIESKSDLGKGLNAGSYNSVLPSQSDDTIGGYIVKHIKKWRIYHFHDTSFDAKVKQPCRVDDHRILSPDGSNIAAFLKNIKETNQRSYKQIVQTIQRVAPFFQDFILEPQGKNEDMIKLEWKHRGTDEYFDANDLSDGTLRFICLTTLLLQPNLPTMILLDEPELGFHPFALNILAGMFQKISKKTQIIASTQSVTFVDNFDVEDLVVVDRKDNQSIFKRLDKENYKDWLEDYSLGEIWQKNLIGGLPSYD</sequence>
<evidence type="ECO:0000313" key="2">
    <source>
        <dbReference type="EMBL" id="CAA6804224.1"/>
    </source>
</evidence>
<dbReference type="EMBL" id="CACVAW010000011">
    <property type="protein sequence ID" value="CAA6804224.1"/>
    <property type="molecule type" value="Genomic_DNA"/>
</dbReference>
<dbReference type="GO" id="GO:0006302">
    <property type="term" value="P:double-strand break repair"/>
    <property type="evidence" value="ECO:0007669"/>
    <property type="project" value="TreeGrafter"/>
</dbReference>
<dbReference type="PANTHER" id="PTHR32182">
    <property type="entry name" value="DNA REPLICATION AND REPAIR PROTEIN RECF"/>
    <property type="match status" value="1"/>
</dbReference>
<dbReference type="GO" id="GO:0016887">
    <property type="term" value="F:ATP hydrolysis activity"/>
    <property type="evidence" value="ECO:0007669"/>
    <property type="project" value="InterPro"/>
</dbReference>
<name>A0A6S6SGZ3_9BACT</name>
<dbReference type="Gene3D" id="3.40.50.300">
    <property type="entry name" value="P-loop containing nucleotide triphosphate hydrolases"/>
    <property type="match status" value="2"/>
</dbReference>
<proteinExistence type="predicted"/>
<dbReference type="SUPFAM" id="SSF52540">
    <property type="entry name" value="P-loop containing nucleoside triphosphate hydrolases"/>
    <property type="match status" value="1"/>
</dbReference>
<protein>
    <submittedName>
        <fullName evidence="2">ABC transport protein, ATP-binding subunit</fullName>
    </submittedName>
</protein>